<dbReference type="AlphaFoldDB" id="A0A8S2SK85"/>
<proteinExistence type="predicted"/>
<name>A0A8S2SK85_9BILA</name>
<gene>
    <name evidence="1" type="ORF">SMN809_LOCUS23358</name>
</gene>
<dbReference type="Proteomes" id="UP000676336">
    <property type="component" value="Unassembled WGS sequence"/>
</dbReference>
<feature type="non-terminal residue" evidence="1">
    <location>
        <position position="1"/>
    </location>
</feature>
<accession>A0A8S2SK85</accession>
<organism evidence="1 2">
    <name type="scientific">Rotaria magnacalcarata</name>
    <dbReference type="NCBI Taxonomy" id="392030"/>
    <lineage>
        <taxon>Eukaryota</taxon>
        <taxon>Metazoa</taxon>
        <taxon>Spiralia</taxon>
        <taxon>Gnathifera</taxon>
        <taxon>Rotifera</taxon>
        <taxon>Eurotatoria</taxon>
        <taxon>Bdelloidea</taxon>
        <taxon>Philodinida</taxon>
        <taxon>Philodinidae</taxon>
        <taxon>Rotaria</taxon>
    </lineage>
</organism>
<comment type="caution">
    <text evidence="1">The sequence shown here is derived from an EMBL/GenBank/DDBJ whole genome shotgun (WGS) entry which is preliminary data.</text>
</comment>
<evidence type="ECO:0000313" key="1">
    <source>
        <dbReference type="EMBL" id="CAF4236086.1"/>
    </source>
</evidence>
<protein>
    <submittedName>
        <fullName evidence="1">Uncharacterized protein</fullName>
    </submittedName>
</protein>
<reference evidence="1" key="1">
    <citation type="submission" date="2021-02" db="EMBL/GenBank/DDBJ databases">
        <authorList>
            <person name="Nowell W R."/>
        </authorList>
    </citation>
    <scope>NUCLEOTIDE SEQUENCE</scope>
</reference>
<sequence length="74" mass="8619">MRPLDKDLAYLFIYRFDRPSQLNSLVDHTDGSALWCPFDLAKNGYYSLFIDNHRTTGHHSVVFGLRELNSTEIE</sequence>
<dbReference type="EMBL" id="CAJOBI010024379">
    <property type="protein sequence ID" value="CAF4236086.1"/>
    <property type="molecule type" value="Genomic_DNA"/>
</dbReference>
<evidence type="ECO:0000313" key="2">
    <source>
        <dbReference type="Proteomes" id="UP000676336"/>
    </source>
</evidence>